<accession>A0A812WBM1</accession>
<dbReference type="PANTHER" id="PTHR13285">
    <property type="entry name" value="ACYLTRANSFERASE"/>
    <property type="match status" value="1"/>
</dbReference>
<organism evidence="6 7">
    <name type="scientific">Symbiodinium necroappetens</name>
    <dbReference type="NCBI Taxonomy" id="1628268"/>
    <lineage>
        <taxon>Eukaryota</taxon>
        <taxon>Sar</taxon>
        <taxon>Alveolata</taxon>
        <taxon>Dinophyceae</taxon>
        <taxon>Suessiales</taxon>
        <taxon>Symbiodiniaceae</taxon>
        <taxon>Symbiodinium</taxon>
    </lineage>
</organism>
<feature type="transmembrane region" description="Helical" evidence="5">
    <location>
        <begin position="453"/>
        <end position="471"/>
    </location>
</feature>
<keyword evidence="4 5" id="KW-0472">Membrane</keyword>
<feature type="transmembrane region" description="Helical" evidence="5">
    <location>
        <begin position="505"/>
        <end position="524"/>
    </location>
</feature>
<evidence type="ECO:0000313" key="7">
    <source>
        <dbReference type="Proteomes" id="UP000601435"/>
    </source>
</evidence>
<gene>
    <name evidence="6" type="primary">gup1</name>
    <name evidence="6" type="ORF">SNEC2469_LOCUS19548</name>
</gene>
<reference evidence="6" key="1">
    <citation type="submission" date="2021-02" db="EMBL/GenBank/DDBJ databases">
        <authorList>
            <person name="Dougan E. K."/>
            <person name="Rhodes N."/>
            <person name="Thang M."/>
            <person name="Chan C."/>
        </authorList>
    </citation>
    <scope>NUCLEOTIDE SEQUENCE</scope>
</reference>
<evidence type="ECO:0000256" key="2">
    <source>
        <dbReference type="ARBA" id="ARBA00022692"/>
    </source>
</evidence>
<feature type="transmembrane region" description="Helical" evidence="5">
    <location>
        <begin position="655"/>
        <end position="675"/>
    </location>
</feature>
<keyword evidence="7" id="KW-1185">Reference proteome</keyword>
<feature type="transmembrane region" description="Helical" evidence="5">
    <location>
        <begin position="613"/>
        <end position="634"/>
    </location>
</feature>
<dbReference type="Proteomes" id="UP000601435">
    <property type="component" value="Unassembled WGS sequence"/>
</dbReference>
<proteinExistence type="predicted"/>
<protein>
    <submittedName>
        <fullName evidence="6">Gup1 protein</fullName>
    </submittedName>
</protein>
<keyword evidence="3 5" id="KW-1133">Transmembrane helix</keyword>
<comment type="caution">
    <text evidence="6">The sequence shown here is derived from an EMBL/GenBank/DDBJ whole genome shotgun (WGS) entry which is preliminary data.</text>
</comment>
<dbReference type="Pfam" id="PF03062">
    <property type="entry name" value="MBOAT"/>
    <property type="match status" value="1"/>
</dbReference>
<feature type="transmembrane region" description="Helical" evidence="5">
    <location>
        <begin position="305"/>
        <end position="325"/>
    </location>
</feature>
<evidence type="ECO:0000313" key="6">
    <source>
        <dbReference type="EMBL" id="CAE7680053.1"/>
    </source>
</evidence>
<feature type="transmembrane region" description="Helical" evidence="5">
    <location>
        <begin position="695"/>
        <end position="713"/>
    </location>
</feature>
<dbReference type="GO" id="GO:0016020">
    <property type="term" value="C:membrane"/>
    <property type="evidence" value="ECO:0007669"/>
    <property type="project" value="UniProtKB-SubCell"/>
</dbReference>
<evidence type="ECO:0000256" key="4">
    <source>
        <dbReference type="ARBA" id="ARBA00023136"/>
    </source>
</evidence>
<sequence>MAVPLMVLAAPPAPCEAMLAAPPAAPAAPSLSWEIGFDRIVLERSVGQGVTAHVYEAILDGRYQAVMHLVAPEGPPGKRQRTFEVPDFTGRMAQFHEVHIPAKGDGWDCSHPLAAEEASSLFTLILPALFLLVLAVSLALGGSNIGPWETGLWIAITVYFYLQGMLSVYRLSNSYLAYCQEVGIGTCDVHGDRVWGLYDDTKWLNQVFGGRRWDRKDLQTRELVANFPSILAFVVFYLLLKALLARASKNLEFAGTLLLGAGYVCFLHEFTILQPLSFALLNYAISRFLASGNRLGRAMLVPCSWLLGILALAAAGRELSLETLFRSLGSRKLQAWGRWMDRFQGELSWFSVLRFWVLRCISWTVDFSRSLDAGKTGTSTITGVESSNSGCDHKHRADASRPLQEYKSLSLYAAYLLYPPLYMTGPIISFNAFASYMEQPQVEFQGWALARYWLRWLVDTFLFIAFGHFLYTSALAVNGPLTSIRDNKAVMFDNLLNFGLDGETMIWFSFWSLKGLWFKFLVIWRFARGWALSDGVAAMENMERCMCNNYSVRDFWRGWHRSFNRWLVRYVYVPLGGSGSFLRQLGSTALVFTFVAIWHEPTLLHLLREEQRLLVWGWLLALFVVPELAAERLCSLPRCKAWLDGHPTAARHLRAFGGACNIQMLIIANLVGYSYGLKGASYLLLTVSNPRMWRFLAAFVVWLFAKTQLMLIIRQREARAAEIAERPKLASKSKLSKDD</sequence>
<dbReference type="PANTHER" id="PTHR13285:SF18">
    <property type="entry name" value="PROTEIN-CYSTEINE N-PALMITOYLTRANSFERASE RASP"/>
    <property type="match status" value="1"/>
</dbReference>
<evidence type="ECO:0000256" key="3">
    <source>
        <dbReference type="ARBA" id="ARBA00022989"/>
    </source>
</evidence>
<dbReference type="AlphaFoldDB" id="A0A812WBM1"/>
<feature type="transmembrane region" description="Helical" evidence="5">
    <location>
        <begin position="223"/>
        <end position="244"/>
    </location>
</feature>
<dbReference type="GO" id="GO:0005783">
    <property type="term" value="C:endoplasmic reticulum"/>
    <property type="evidence" value="ECO:0007669"/>
    <property type="project" value="TreeGrafter"/>
</dbReference>
<dbReference type="EMBL" id="CAJNJA010033475">
    <property type="protein sequence ID" value="CAE7680053.1"/>
    <property type="molecule type" value="Genomic_DNA"/>
</dbReference>
<comment type="subcellular location">
    <subcellularLocation>
        <location evidence="1">Membrane</location>
        <topology evidence="1">Multi-pass membrane protein</topology>
    </subcellularLocation>
</comment>
<dbReference type="InterPro" id="IPR051085">
    <property type="entry name" value="MB_O-acyltransferase"/>
</dbReference>
<feature type="transmembrane region" description="Helical" evidence="5">
    <location>
        <begin position="256"/>
        <end position="285"/>
    </location>
</feature>
<dbReference type="GO" id="GO:0006506">
    <property type="term" value="P:GPI anchor biosynthetic process"/>
    <property type="evidence" value="ECO:0007669"/>
    <property type="project" value="TreeGrafter"/>
</dbReference>
<feature type="transmembrane region" description="Helical" evidence="5">
    <location>
        <begin position="412"/>
        <end position="433"/>
    </location>
</feature>
<name>A0A812WBM1_9DINO</name>
<evidence type="ECO:0000256" key="5">
    <source>
        <dbReference type="SAM" id="Phobius"/>
    </source>
</evidence>
<dbReference type="InterPro" id="IPR004299">
    <property type="entry name" value="MBOAT_fam"/>
</dbReference>
<feature type="transmembrane region" description="Helical" evidence="5">
    <location>
        <begin position="152"/>
        <end position="171"/>
    </location>
</feature>
<evidence type="ECO:0000256" key="1">
    <source>
        <dbReference type="ARBA" id="ARBA00004141"/>
    </source>
</evidence>
<feature type="transmembrane region" description="Helical" evidence="5">
    <location>
        <begin position="121"/>
        <end position="140"/>
    </location>
</feature>
<keyword evidence="2 5" id="KW-0812">Transmembrane</keyword>
<dbReference type="GO" id="GO:0008374">
    <property type="term" value="F:O-acyltransferase activity"/>
    <property type="evidence" value="ECO:0007669"/>
    <property type="project" value="TreeGrafter"/>
</dbReference>
<dbReference type="OrthoDB" id="420606at2759"/>
<feature type="transmembrane region" description="Helical" evidence="5">
    <location>
        <begin position="570"/>
        <end position="598"/>
    </location>
</feature>